<dbReference type="InterPro" id="IPR009060">
    <property type="entry name" value="UBA-like_sf"/>
</dbReference>
<feature type="domain" description="UBA" evidence="2">
    <location>
        <begin position="176"/>
        <end position="218"/>
    </location>
</feature>
<dbReference type="EMBL" id="JADXDR010000150">
    <property type="protein sequence ID" value="KAI7837530.1"/>
    <property type="molecule type" value="Genomic_DNA"/>
</dbReference>
<dbReference type="Proteomes" id="UP001205105">
    <property type="component" value="Unassembled WGS sequence"/>
</dbReference>
<feature type="region of interest" description="Disordered" evidence="1">
    <location>
        <begin position="1"/>
        <end position="105"/>
    </location>
</feature>
<dbReference type="PROSITE" id="PS50030">
    <property type="entry name" value="UBA"/>
    <property type="match status" value="1"/>
</dbReference>
<evidence type="ECO:0000256" key="1">
    <source>
        <dbReference type="SAM" id="MobiDB-lite"/>
    </source>
</evidence>
<name>A0AAD5H2B0_9CHLO</name>
<proteinExistence type="predicted"/>
<evidence type="ECO:0000259" key="2">
    <source>
        <dbReference type="PROSITE" id="PS50030"/>
    </source>
</evidence>
<dbReference type="InterPro" id="IPR015940">
    <property type="entry name" value="UBA"/>
</dbReference>
<comment type="caution">
    <text evidence="3">The sequence shown here is derived from an EMBL/GenBank/DDBJ whole genome shotgun (WGS) entry which is preliminary data.</text>
</comment>
<dbReference type="AlphaFoldDB" id="A0AAD5H2B0"/>
<organism evidence="3 4">
    <name type="scientific">Chlorella ohadii</name>
    <dbReference type="NCBI Taxonomy" id="2649997"/>
    <lineage>
        <taxon>Eukaryota</taxon>
        <taxon>Viridiplantae</taxon>
        <taxon>Chlorophyta</taxon>
        <taxon>core chlorophytes</taxon>
        <taxon>Trebouxiophyceae</taxon>
        <taxon>Chlorellales</taxon>
        <taxon>Chlorellaceae</taxon>
        <taxon>Chlorella clade</taxon>
        <taxon>Chlorella</taxon>
    </lineage>
</organism>
<keyword evidence="4" id="KW-1185">Reference proteome</keyword>
<sequence length="220" mass="22220">MYPTINLVGDNTFNPLHAPYPSPGSSSSAAPPQPPAPPQQGRANGPPGGPPPPAFPTLQVAIDPKFCLAPPVKAPSQPPGEGGPAAGGAAPPPPPGHPAPGSSQPLDLELERKLMAELKAGASSSVDSGAGSSGVGAVQDPYDTLVRRFTEMGFTRDEVAMGLAIAGPDAADNPDRIAESCRKFQRLASMGFKSEQIVGALILANGDETVATETCLDAAS</sequence>
<evidence type="ECO:0000313" key="4">
    <source>
        <dbReference type="Proteomes" id="UP001205105"/>
    </source>
</evidence>
<gene>
    <name evidence="3" type="ORF">COHA_008665</name>
</gene>
<dbReference type="SUPFAM" id="SSF46934">
    <property type="entry name" value="UBA-like"/>
    <property type="match status" value="1"/>
</dbReference>
<protein>
    <recommendedName>
        <fullName evidence="2">UBA domain-containing protein</fullName>
    </recommendedName>
</protein>
<evidence type="ECO:0000313" key="3">
    <source>
        <dbReference type="EMBL" id="KAI7837530.1"/>
    </source>
</evidence>
<reference evidence="3" key="1">
    <citation type="submission" date="2020-11" db="EMBL/GenBank/DDBJ databases">
        <title>Chlorella ohadii genome sequencing and assembly.</title>
        <authorList>
            <person name="Murik O."/>
            <person name="Treves H."/>
            <person name="Kedem I."/>
            <person name="Shotland Y."/>
            <person name="Kaplan A."/>
        </authorList>
    </citation>
    <scope>NUCLEOTIDE SEQUENCE</scope>
    <source>
        <strain evidence="3">1</strain>
    </source>
</reference>
<accession>A0AAD5H2B0</accession>